<keyword evidence="18" id="KW-1185">Reference proteome</keyword>
<accession>A0A3P8VKN8</accession>
<organism evidence="17 18">
    <name type="scientific">Cynoglossus semilaevis</name>
    <name type="common">Tongue sole</name>
    <dbReference type="NCBI Taxonomy" id="244447"/>
    <lineage>
        <taxon>Eukaryota</taxon>
        <taxon>Metazoa</taxon>
        <taxon>Chordata</taxon>
        <taxon>Craniata</taxon>
        <taxon>Vertebrata</taxon>
        <taxon>Euteleostomi</taxon>
        <taxon>Actinopterygii</taxon>
        <taxon>Neopterygii</taxon>
        <taxon>Teleostei</taxon>
        <taxon>Neoteleostei</taxon>
        <taxon>Acanthomorphata</taxon>
        <taxon>Carangaria</taxon>
        <taxon>Pleuronectiformes</taxon>
        <taxon>Pleuronectoidei</taxon>
        <taxon>Cynoglossidae</taxon>
        <taxon>Cynoglossinae</taxon>
        <taxon>Cynoglossus</taxon>
    </lineage>
</organism>
<dbReference type="FunCoup" id="A0A3P8VKN8">
    <property type="interactions" value="433"/>
</dbReference>
<evidence type="ECO:0000256" key="11">
    <source>
        <dbReference type="ARBA" id="ARBA00023136"/>
    </source>
</evidence>
<dbReference type="GO" id="GO:1990539">
    <property type="term" value="P:fructose import across plasma membrane"/>
    <property type="evidence" value="ECO:0007669"/>
    <property type="project" value="UniProtKB-ARBA"/>
</dbReference>
<dbReference type="AlphaFoldDB" id="A0A3P8VKN8"/>
<dbReference type="InterPro" id="IPR020846">
    <property type="entry name" value="MFS_dom"/>
</dbReference>
<dbReference type="InterPro" id="IPR045263">
    <property type="entry name" value="GLUT"/>
</dbReference>
<evidence type="ECO:0000256" key="14">
    <source>
        <dbReference type="RuleBase" id="RU003346"/>
    </source>
</evidence>
<evidence type="ECO:0000256" key="13">
    <source>
        <dbReference type="ARBA" id="ARBA00031099"/>
    </source>
</evidence>
<evidence type="ECO:0000313" key="18">
    <source>
        <dbReference type="Proteomes" id="UP000265120"/>
    </source>
</evidence>
<evidence type="ECO:0000256" key="5">
    <source>
        <dbReference type="ARBA" id="ARBA00015973"/>
    </source>
</evidence>
<dbReference type="PROSITE" id="PS50850">
    <property type="entry name" value="MFS"/>
    <property type="match status" value="1"/>
</dbReference>
<dbReference type="Ensembl" id="ENSCSET00000015022.1">
    <property type="protein sequence ID" value="ENSCSEP00000014844.1"/>
    <property type="gene ID" value="ENSCSEG00000009538.1"/>
</dbReference>
<dbReference type="InterPro" id="IPR005828">
    <property type="entry name" value="MFS_sugar_transport-like"/>
</dbReference>
<dbReference type="Proteomes" id="UP000265120">
    <property type="component" value="Chromosome 1"/>
</dbReference>
<dbReference type="GeneTree" id="ENSGT00940000167279"/>
<dbReference type="PANTHER" id="PTHR23503">
    <property type="entry name" value="SOLUTE CARRIER FAMILY 2"/>
    <property type="match status" value="1"/>
</dbReference>
<evidence type="ECO:0000256" key="6">
    <source>
        <dbReference type="ARBA" id="ARBA00022448"/>
    </source>
</evidence>
<feature type="transmembrane region" description="Helical" evidence="15">
    <location>
        <begin position="426"/>
        <end position="444"/>
    </location>
</feature>
<dbReference type="NCBIfam" id="TIGR00879">
    <property type="entry name" value="SP"/>
    <property type="match status" value="1"/>
</dbReference>
<dbReference type="InParanoid" id="A0A3P8VKN8"/>
<dbReference type="InterPro" id="IPR003663">
    <property type="entry name" value="Sugar/inositol_transpt"/>
</dbReference>
<dbReference type="FunFam" id="1.20.1250.20:FF:001511">
    <property type="entry name" value="Solute carrier family 2, facilitated glucose transporter member 5"/>
    <property type="match status" value="1"/>
</dbReference>
<evidence type="ECO:0000256" key="8">
    <source>
        <dbReference type="ARBA" id="ARBA00022597"/>
    </source>
</evidence>
<dbReference type="PROSITE" id="PS00217">
    <property type="entry name" value="SUGAR_TRANSPORT_2"/>
    <property type="match status" value="1"/>
</dbReference>
<reference evidence="17 18" key="1">
    <citation type="journal article" date="2014" name="Nat. Genet.">
        <title>Whole-genome sequence of a flatfish provides insights into ZW sex chromosome evolution and adaptation to a benthic lifestyle.</title>
        <authorList>
            <person name="Chen S."/>
            <person name="Zhang G."/>
            <person name="Shao C."/>
            <person name="Huang Q."/>
            <person name="Liu G."/>
            <person name="Zhang P."/>
            <person name="Song W."/>
            <person name="An N."/>
            <person name="Chalopin D."/>
            <person name="Volff J.N."/>
            <person name="Hong Y."/>
            <person name="Li Q."/>
            <person name="Sha Z."/>
            <person name="Zhou H."/>
            <person name="Xie M."/>
            <person name="Yu Q."/>
            <person name="Liu Y."/>
            <person name="Xiang H."/>
            <person name="Wang N."/>
            <person name="Wu K."/>
            <person name="Yang C."/>
            <person name="Zhou Q."/>
            <person name="Liao X."/>
            <person name="Yang L."/>
            <person name="Hu Q."/>
            <person name="Zhang J."/>
            <person name="Meng L."/>
            <person name="Jin L."/>
            <person name="Tian Y."/>
            <person name="Lian J."/>
            <person name="Yang J."/>
            <person name="Miao G."/>
            <person name="Liu S."/>
            <person name="Liang Z."/>
            <person name="Yan F."/>
            <person name="Li Y."/>
            <person name="Sun B."/>
            <person name="Zhang H."/>
            <person name="Zhang J."/>
            <person name="Zhu Y."/>
            <person name="Du M."/>
            <person name="Zhao Y."/>
            <person name="Schartl M."/>
            <person name="Tang Q."/>
            <person name="Wang J."/>
        </authorList>
    </citation>
    <scope>NUCLEOTIDE SEQUENCE</scope>
</reference>
<keyword evidence="8" id="KW-0762">Sugar transport</keyword>
<keyword evidence="11 15" id="KW-0472">Membrane</keyword>
<reference evidence="17" key="2">
    <citation type="submission" date="2025-08" db="UniProtKB">
        <authorList>
            <consortium name="Ensembl"/>
        </authorList>
    </citation>
    <scope>IDENTIFICATION</scope>
</reference>
<feature type="transmembrane region" description="Helical" evidence="15">
    <location>
        <begin position="181"/>
        <end position="200"/>
    </location>
</feature>
<evidence type="ECO:0000256" key="1">
    <source>
        <dbReference type="ARBA" id="ARBA00000590"/>
    </source>
</evidence>
<reference evidence="17" key="3">
    <citation type="submission" date="2025-09" db="UniProtKB">
        <authorList>
            <consortium name="Ensembl"/>
        </authorList>
    </citation>
    <scope>IDENTIFICATION</scope>
</reference>
<dbReference type="GO" id="GO:0055056">
    <property type="term" value="F:D-glucose transmembrane transporter activity"/>
    <property type="evidence" value="ECO:0007669"/>
    <property type="project" value="TreeGrafter"/>
</dbReference>
<name>A0A3P8VKN8_CYNSE</name>
<dbReference type="GO" id="GO:0046323">
    <property type="term" value="P:D-glucose import"/>
    <property type="evidence" value="ECO:0007669"/>
    <property type="project" value="TreeGrafter"/>
</dbReference>
<dbReference type="PANTHER" id="PTHR23503:SF99">
    <property type="entry name" value="SOLUTE CARRIER FAMILY 2, FACILITATED GLUCOSE TRANSPORTER MEMBER 3"/>
    <property type="match status" value="1"/>
</dbReference>
<comment type="subcellular location">
    <subcellularLocation>
        <location evidence="2">Cell membrane</location>
        <location evidence="2">Sarcolemma</location>
    </subcellularLocation>
    <subcellularLocation>
        <location evidence="3">Cell membrane</location>
        <topology evidence="3">Multi-pass membrane protein</topology>
    </subcellularLocation>
</comment>
<evidence type="ECO:0000256" key="2">
    <source>
        <dbReference type="ARBA" id="ARBA00004135"/>
    </source>
</evidence>
<feature type="transmembrane region" description="Helical" evidence="15">
    <location>
        <begin position="115"/>
        <end position="137"/>
    </location>
</feature>
<evidence type="ECO:0000256" key="4">
    <source>
        <dbReference type="ARBA" id="ARBA00007004"/>
    </source>
</evidence>
<evidence type="ECO:0000256" key="15">
    <source>
        <dbReference type="SAM" id="Phobius"/>
    </source>
</evidence>
<feature type="transmembrane region" description="Helical" evidence="15">
    <location>
        <begin position="396"/>
        <end position="420"/>
    </location>
</feature>
<dbReference type="GO" id="GO:0070837">
    <property type="term" value="P:dehydroascorbic acid transport"/>
    <property type="evidence" value="ECO:0007669"/>
    <property type="project" value="TreeGrafter"/>
</dbReference>
<dbReference type="SUPFAM" id="SSF103473">
    <property type="entry name" value="MFS general substrate transporter"/>
    <property type="match status" value="1"/>
</dbReference>
<evidence type="ECO:0000313" key="17">
    <source>
        <dbReference type="Ensembl" id="ENSCSEP00000014844.1"/>
    </source>
</evidence>
<sequence>SHLTPTLFTSILAAVLGSLQIGYHTGNINAPARIIEEFFNHTWRDRHNQTISDHSLTLLWSLSVSIKDFGALLGSLGVKYVADSYGRNSILIVNSLSMVGACLMFASKASRSFEVLILGRLVFGLFCGLVMSLNPLYIQEVSPTDLRGAFATLNQVSFATGILVGMLQVAGLESALGTEHYWAMMLSLSLIPALIQYLVLPFCPESPRYLLINKGEMSKAEAALLRLRGSSDKVFAELEEMKEEAAHTQSGVTIHEFFKKRSYRQPIIIVLIVNLGSQLSGFNAIINYSTRMFQAKFDEAKYLTLGVGAVNVTFTLVAFFLMERAGRRRLLLTGFISIAVCNLLMTIVDSVLCLAPGLRSIQVLLVFCLISAYELGPGPISWFIAAELFDQPSRPIAMAFTSMLNWGGKFVLALLFPPLLKICGEYVYLLFMAVALTAFTFTWIRLPETKGRTFDDIAEEFRGAEGIPLHNKAGFNTFN</sequence>
<dbReference type="InterPro" id="IPR036259">
    <property type="entry name" value="MFS_trans_sf"/>
</dbReference>
<comment type="similarity">
    <text evidence="4">Belongs to the major facilitator superfamily. Sugar transporter (TC 2.A.1.1) family. Glucose transporter subfamily.</text>
</comment>
<evidence type="ECO:0000256" key="10">
    <source>
        <dbReference type="ARBA" id="ARBA00022989"/>
    </source>
</evidence>
<dbReference type="InterPro" id="IPR005829">
    <property type="entry name" value="Sugar_transporter_CS"/>
</dbReference>
<evidence type="ECO:0000259" key="16">
    <source>
        <dbReference type="PROSITE" id="PS50850"/>
    </source>
</evidence>
<feature type="transmembrane region" description="Helical" evidence="15">
    <location>
        <begin position="329"/>
        <end position="348"/>
    </location>
</feature>
<feature type="transmembrane region" description="Helical" evidence="15">
    <location>
        <begin position="302"/>
        <end position="322"/>
    </location>
</feature>
<dbReference type="STRING" id="244447.ENSCSEP00000014844"/>
<keyword evidence="6 14" id="KW-0813">Transport</keyword>
<dbReference type="GO" id="GO:0005353">
    <property type="term" value="F:fructose transmembrane transporter activity"/>
    <property type="evidence" value="ECO:0007669"/>
    <property type="project" value="UniProtKB-ARBA"/>
</dbReference>
<feature type="transmembrane region" description="Helical" evidence="15">
    <location>
        <begin position="360"/>
        <end position="384"/>
    </location>
</feature>
<dbReference type="OMA" id="MFQAKFD"/>
<feature type="transmembrane region" description="Helical" evidence="15">
    <location>
        <begin position="149"/>
        <end position="169"/>
    </location>
</feature>
<evidence type="ECO:0000256" key="7">
    <source>
        <dbReference type="ARBA" id="ARBA00022475"/>
    </source>
</evidence>
<dbReference type="Gene3D" id="1.20.1250.20">
    <property type="entry name" value="MFS general substrate transporter like domains"/>
    <property type="match status" value="1"/>
</dbReference>
<feature type="transmembrane region" description="Helical" evidence="15">
    <location>
        <begin position="267"/>
        <end position="290"/>
    </location>
</feature>
<keyword evidence="9 15" id="KW-0812">Transmembrane</keyword>
<evidence type="ECO:0000256" key="3">
    <source>
        <dbReference type="ARBA" id="ARBA00004651"/>
    </source>
</evidence>
<evidence type="ECO:0000256" key="9">
    <source>
        <dbReference type="ARBA" id="ARBA00022692"/>
    </source>
</evidence>
<dbReference type="GO" id="GO:0042383">
    <property type="term" value="C:sarcolemma"/>
    <property type="evidence" value="ECO:0007669"/>
    <property type="project" value="UniProtKB-SubCell"/>
</dbReference>
<dbReference type="PROSITE" id="PS00216">
    <property type="entry name" value="SUGAR_TRANSPORT_1"/>
    <property type="match status" value="1"/>
</dbReference>
<keyword evidence="7" id="KW-1003">Cell membrane</keyword>
<dbReference type="Pfam" id="PF00083">
    <property type="entry name" value="Sugar_tr"/>
    <property type="match status" value="1"/>
</dbReference>
<proteinExistence type="inferred from homology"/>
<keyword evidence="10 15" id="KW-1133">Transmembrane helix</keyword>
<evidence type="ECO:0000256" key="12">
    <source>
        <dbReference type="ARBA" id="ARBA00029961"/>
    </source>
</evidence>
<comment type="catalytic activity">
    <reaction evidence="1">
        <text>D-fructose(out) = D-fructose(in)</text>
        <dbReference type="Rhea" id="RHEA:60372"/>
        <dbReference type="ChEBI" id="CHEBI:37721"/>
    </reaction>
</comment>
<dbReference type="PRINTS" id="PR00171">
    <property type="entry name" value="SUGRTRNSPORT"/>
</dbReference>
<protein>
    <recommendedName>
        <fullName evidence="5">Solute carrier family 2, facilitated glucose transporter member 5</fullName>
    </recommendedName>
    <alternativeName>
        <fullName evidence="13">Fructose transporter</fullName>
    </alternativeName>
    <alternativeName>
        <fullName evidence="12">Glucose transporter type 5, small intestine</fullName>
    </alternativeName>
</protein>
<feature type="domain" description="Major facilitator superfamily (MFS) profile" evidence="16">
    <location>
        <begin position="10"/>
        <end position="450"/>
    </location>
</feature>
<feature type="transmembrane region" description="Helical" evidence="15">
    <location>
        <begin position="90"/>
        <end position="109"/>
    </location>
</feature>